<evidence type="ECO:0000313" key="1">
    <source>
        <dbReference type="EMBL" id="XCA34593.1"/>
    </source>
</evidence>
<dbReference type="AlphaFoldDB" id="A0AAU7YM99"/>
<accession>A0AAU7YM99</accession>
<gene>
    <name evidence="1" type="ORF">ABS861_04295</name>
</gene>
<proteinExistence type="predicted"/>
<sequence length="163" mass="19095">MFKIEVNEKIERIIHNIDASKAKVELAAVRALNKTASWLKLKAIQEISQEKRVSLKIIRKRLRIIKARKSTLKVLIRAYLYDVRMGNIKQAKAAFNDAFMATMPRGYRSIFKRVGRTALPIQEVKLPLEPEASRIIENLVNYEVERIFEKYFTHELFYDSILD</sequence>
<reference evidence="1" key="1">
    <citation type="submission" date="2024-06" db="EMBL/GenBank/DDBJ databases">
        <title>Genome assembly of the Oeneis chryxus ivallda.</title>
        <authorList>
            <person name="MacDonald Z."/>
            <person name="Shaffer H.B."/>
            <person name="Gillespie T."/>
            <person name="Marimuthu M.P.A."/>
            <person name="Nguyen O."/>
            <person name="Fairbairn C.W."/>
            <person name="Seligmann W.E."/>
            <person name="Escalona M."/>
            <person name="Miller C."/>
            <person name="Toffelmier E."/>
        </authorList>
    </citation>
    <scope>NUCLEOTIDE SEQUENCE</scope>
    <source>
        <strain evidence="1">CCGP_102_HBS-TG_Oc004</strain>
    </source>
</reference>
<protein>
    <submittedName>
        <fullName evidence="1">Phage tail protein</fullName>
    </submittedName>
</protein>
<organism evidence="1">
    <name type="scientific">Wolbachia endosymbiont of Oeneis ivallda</name>
    <dbReference type="NCBI Taxonomy" id="3171168"/>
    <lineage>
        <taxon>Bacteria</taxon>
        <taxon>Pseudomonadati</taxon>
        <taxon>Pseudomonadota</taxon>
        <taxon>Alphaproteobacteria</taxon>
        <taxon>Rickettsiales</taxon>
        <taxon>Anaplasmataceae</taxon>
        <taxon>Wolbachieae</taxon>
        <taxon>Wolbachia</taxon>
    </lineage>
</organism>
<dbReference type="EMBL" id="CP158587">
    <property type="protein sequence ID" value="XCA34593.1"/>
    <property type="molecule type" value="Genomic_DNA"/>
</dbReference>
<name>A0AAU7YM99_9RICK</name>